<evidence type="ECO:0000256" key="8">
    <source>
        <dbReference type="RuleBase" id="RU003781"/>
    </source>
</evidence>
<keyword evidence="3 7" id="KW-0547">Nucleotide-binding</keyword>
<comment type="catalytic activity">
    <reaction evidence="7">
        <text>dITP + H2O = dIMP + diphosphate + H(+)</text>
        <dbReference type="Rhea" id="RHEA:28342"/>
        <dbReference type="ChEBI" id="CHEBI:15377"/>
        <dbReference type="ChEBI" id="CHEBI:15378"/>
        <dbReference type="ChEBI" id="CHEBI:33019"/>
        <dbReference type="ChEBI" id="CHEBI:61194"/>
        <dbReference type="ChEBI" id="CHEBI:61382"/>
        <dbReference type="EC" id="3.6.1.66"/>
    </reaction>
</comment>
<comment type="caution">
    <text evidence="9">The sequence shown here is derived from an EMBL/GenBank/DDBJ whole genome shotgun (WGS) entry which is preliminary data.</text>
</comment>
<dbReference type="GO" id="GO:0036220">
    <property type="term" value="F:ITP diphosphatase activity"/>
    <property type="evidence" value="ECO:0007669"/>
    <property type="project" value="UniProtKB-EC"/>
</dbReference>
<dbReference type="Pfam" id="PF01725">
    <property type="entry name" value="Ham1p_like"/>
    <property type="match status" value="1"/>
</dbReference>
<dbReference type="CDD" id="cd00515">
    <property type="entry name" value="HAM1"/>
    <property type="match status" value="1"/>
</dbReference>
<keyword evidence="10" id="KW-1185">Reference proteome</keyword>
<feature type="binding site" evidence="7">
    <location>
        <begin position="164"/>
        <end position="167"/>
    </location>
    <ligand>
        <name>substrate</name>
    </ligand>
</feature>
<evidence type="ECO:0000256" key="4">
    <source>
        <dbReference type="ARBA" id="ARBA00022801"/>
    </source>
</evidence>
<dbReference type="PANTHER" id="PTHR11067:SF9">
    <property type="entry name" value="INOSINE TRIPHOSPHATE PYROPHOSPHATASE"/>
    <property type="match status" value="1"/>
</dbReference>
<feature type="binding site" evidence="7">
    <location>
        <begin position="192"/>
        <end position="193"/>
    </location>
    <ligand>
        <name>substrate</name>
    </ligand>
</feature>
<keyword evidence="2 7" id="KW-0479">Metal-binding</keyword>
<dbReference type="InterPro" id="IPR002637">
    <property type="entry name" value="RdgB/HAM1"/>
</dbReference>
<dbReference type="PANTHER" id="PTHR11067">
    <property type="entry name" value="INOSINE TRIPHOSPHATE PYROPHOSPHATASE/HAM1 PROTEIN"/>
    <property type="match status" value="1"/>
</dbReference>
<organism evidence="9 10">
    <name type="scientific">Bacterioplanoides pacificum</name>
    <dbReference type="NCBI Taxonomy" id="1171596"/>
    <lineage>
        <taxon>Bacteria</taxon>
        <taxon>Pseudomonadati</taxon>
        <taxon>Pseudomonadota</taxon>
        <taxon>Gammaproteobacteria</taxon>
        <taxon>Oceanospirillales</taxon>
        <taxon>Oceanospirillaceae</taxon>
        <taxon>Bacterioplanoides</taxon>
    </lineage>
</organism>
<dbReference type="NCBIfam" id="TIGR00042">
    <property type="entry name" value="RdgB/HAM1 family non-canonical purine NTP pyrophosphatase"/>
    <property type="match status" value="1"/>
</dbReference>
<evidence type="ECO:0000256" key="5">
    <source>
        <dbReference type="ARBA" id="ARBA00022842"/>
    </source>
</evidence>
<reference evidence="10" key="1">
    <citation type="journal article" date="2019" name="Int. J. Syst. Evol. Microbiol.">
        <title>The Global Catalogue of Microorganisms (GCM) 10K type strain sequencing project: providing services to taxonomists for standard genome sequencing and annotation.</title>
        <authorList>
            <consortium name="The Broad Institute Genomics Platform"/>
            <consortium name="The Broad Institute Genome Sequencing Center for Infectious Disease"/>
            <person name="Wu L."/>
            <person name="Ma J."/>
        </authorList>
    </citation>
    <scope>NUCLEOTIDE SEQUENCE [LARGE SCALE GENOMIC DNA]</scope>
    <source>
        <strain evidence="10">KCTC 42424</strain>
    </source>
</reference>
<keyword evidence="5 7" id="KW-0460">Magnesium</keyword>
<evidence type="ECO:0000256" key="6">
    <source>
        <dbReference type="ARBA" id="ARBA00023080"/>
    </source>
</evidence>
<comment type="cofactor">
    <cofactor evidence="7">
        <name>Mg(2+)</name>
        <dbReference type="ChEBI" id="CHEBI:18420"/>
    </cofactor>
    <text evidence="7">Binds 1 Mg(2+) ion per subunit.</text>
</comment>
<dbReference type="Gene3D" id="3.90.950.10">
    <property type="match status" value="1"/>
</dbReference>
<accession>A0ABV7VNV7</accession>
<dbReference type="SUPFAM" id="SSF52972">
    <property type="entry name" value="ITPase-like"/>
    <property type="match status" value="1"/>
</dbReference>
<protein>
    <recommendedName>
        <fullName evidence="7">dITP/XTP pyrophosphatase</fullName>
        <ecNumber evidence="7">3.6.1.66</ecNumber>
    </recommendedName>
    <alternativeName>
        <fullName evidence="7">Non-canonical purine NTP pyrophosphatase</fullName>
    </alternativeName>
    <alternativeName>
        <fullName evidence="7">Non-standard purine NTP pyrophosphatase</fullName>
    </alternativeName>
    <alternativeName>
        <fullName evidence="7">Nucleoside-triphosphate diphosphatase</fullName>
    </alternativeName>
    <alternativeName>
        <fullName evidence="7">Nucleoside-triphosphate pyrophosphatase</fullName>
        <shortName evidence="7">NTPase</shortName>
    </alternativeName>
</protein>
<feature type="binding site" evidence="7">
    <location>
        <position position="187"/>
    </location>
    <ligand>
        <name>substrate</name>
    </ligand>
</feature>
<evidence type="ECO:0000313" key="9">
    <source>
        <dbReference type="EMBL" id="MFC3679175.1"/>
    </source>
</evidence>
<dbReference type="Proteomes" id="UP001595722">
    <property type="component" value="Unassembled WGS sequence"/>
</dbReference>
<dbReference type="EC" id="3.6.1.66" evidence="7"/>
<feature type="binding site" evidence="7">
    <location>
        <begin position="8"/>
        <end position="13"/>
    </location>
    <ligand>
        <name>substrate</name>
    </ligand>
</feature>
<evidence type="ECO:0000256" key="7">
    <source>
        <dbReference type="HAMAP-Rule" id="MF_01405"/>
    </source>
</evidence>
<dbReference type="InterPro" id="IPR020922">
    <property type="entry name" value="dITP/XTP_pyrophosphatase"/>
</dbReference>
<evidence type="ECO:0000256" key="1">
    <source>
        <dbReference type="ARBA" id="ARBA00008023"/>
    </source>
</evidence>
<feature type="binding site" evidence="7">
    <location>
        <position position="73"/>
    </location>
    <ligand>
        <name>Mg(2+)</name>
        <dbReference type="ChEBI" id="CHEBI:18420"/>
    </ligand>
</feature>
<dbReference type="RefSeq" id="WP_376864835.1">
    <property type="nucleotide sequence ID" value="NZ_JBHRYB010000003.1"/>
</dbReference>
<evidence type="ECO:0000313" key="10">
    <source>
        <dbReference type="Proteomes" id="UP001595722"/>
    </source>
</evidence>
<dbReference type="HAMAP" id="MF_01405">
    <property type="entry name" value="Non_canon_purine_NTPase"/>
    <property type="match status" value="1"/>
</dbReference>
<comment type="catalytic activity">
    <reaction evidence="7">
        <text>XTP + H2O = XMP + diphosphate + H(+)</text>
        <dbReference type="Rhea" id="RHEA:28610"/>
        <dbReference type="ChEBI" id="CHEBI:15377"/>
        <dbReference type="ChEBI" id="CHEBI:15378"/>
        <dbReference type="ChEBI" id="CHEBI:33019"/>
        <dbReference type="ChEBI" id="CHEBI:57464"/>
        <dbReference type="ChEBI" id="CHEBI:61314"/>
        <dbReference type="EC" id="3.6.1.66"/>
    </reaction>
</comment>
<evidence type="ECO:0000256" key="2">
    <source>
        <dbReference type="ARBA" id="ARBA00022723"/>
    </source>
</evidence>
<dbReference type="EMBL" id="JBHRYB010000003">
    <property type="protein sequence ID" value="MFC3679175.1"/>
    <property type="molecule type" value="Genomic_DNA"/>
</dbReference>
<name>A0ABV7VNV7_9GAMM</name>
<comment type="subunit">
    <text evidence="7">Homodimer.</text>
</comment>
<keyword evidence="6 7" id="KW-0546">Nucleotide metabolism</keyword>
<feature type="active site" description="Proton acceptor" evidence="7">
    <location>
        <position position="73"/>
    </location>
</feature>
<sequence>MKKIVLASGNAGKLREFSAMFSRHFNDQPIEIIPQNQLNVHEAEETGLSFVENAILKARNASRQTGLPALADDSGIEVDALNGAPGIYSARYAQRCGYQGTEQGDAANNAMLLQALTGIASEQRNARFQCVLVYLRHADDPTPQVFQGSWEGRIVLQPDGNEGFGYDPLFYVDSEQCTAAALTKEQKNRISHRGVAMNKLTENIRF</sequence>
<dbReference type="InterPro" id="IPR029001">
    <property type="entry name" value="ITPase-like_fam"/>
</dbReference>
<feature type="binding site" evidence="7">
    <location>
        <position position="74"/>
    </location>
    <ligand>
        <name>substrate</name>
    </ligand>
</feature>
<proteinExistence type="inferred from homology"/>
<comment type="catalytic activity">
    <reaction evidence="7">
        <text>ITP + H2O = IMP + diphosphate + H(+)</text>
        <dbReference type="Rhea" id="RHEA:29399"/>
        <dbReference type="ChEBI" id="CHEBI:15377"/>
        <dbReference type="ChEBI" id="CHEBI:15378"/>
        <dbReference type="ChEBI" id="CHEBI:33019"/>
        <dbReference type="ChEBI" id="CHEBI:58053"/>
        <dbReference type="ChEBI" id="CHEBI:61402"/>
        <dbReference type="EC" id="3.6.1.66"/>
    </reaction>
</comment>
<feature type="binding site" evidence="7">
    <location>
        <position position="44"/>
    </location>
    <ligand>
        <name>Mg(2+)</name>
        <dbReference type="ChEBI" id="CHEBI:18420"/>
    </ligand>
</feature>
<keyword evidence="4 7" id="KW-0378">Hydrolase</keyword>
<comment type="function">
    <text evidence="7">Pyrophosphatase that catalyzes the hydrolysis of nucleoside triphosphates to their monophosphate derivatives, with a high preference for the non-canonical purine nucleotides XTP (xanthosine triphosphate), dITP (deoxyinosine triphosphate) and ITP. Seems to function as a house-cleaning enzyme that removes non-canonical purine nucleotides from the nucleotide pool, thus preventing their incorporation into DNA/RNA and avoiding chromosomal lesions.</text>
</comment>
<comment type="similarity">
    <text evidence="1 7 8">Belongs to the HAM1 NTPase family.</text>
</comment>
<gene>
    <name evidence="9" type="primary">rdgB</name>
    <name evidence="9" type="ORF">ACFOMG_03510</name>
</gene>
<evidence type="ECO:0000256" key="3">
    <source>
        <dbReference type="ARBA" id="ARBA00022741"/>
    </source>
</evidence>